<dbReference type="EC" id="3.1.21.2" evidence="3"/>
<dbReference type="SUPFAM" id="SSF51658">
    <property type="entry name" value="Xylose isomerase-like"/>
    <property type="match status" value="1"/>
</dbReference>
<dbReference type="Pfam" id="PF01261">
    <property type="entry name" value="AP_endonuc_2"/>
    <property type="match status" value="1"/>
</dbReference>
<dbReference type="InterPro" id="IPR001719">
    <property type="entry name" value="AP_endonuc_2"/>
</dbReference>
<evidence type="ECO:0000256" key="1">
    <source>
        <dbReference type="SAM" id="MobiDB-lite"/>
    </source>
</evidence>
<evidence type="ECO:0000313" key="3">
    <source>
        <dbReference type="EMBL" id="AIF25372.1"/>
    </source>
</evidence>
<dbReference type="SMART" id="SM00518">
    <property type="entry name" value="AP2Ec"/>
    <property type="match status" value="1"/>
</dbReference>
<reference evidence="3" key="1">
    <citation type="journal article" date="2014" name="Genome Biol. Evol.">
        <title>Pangenome evidence for extensive interdomain horizontal transfer affecting lineage core and shell genes in uncultured planktonic thaumarchaeota and euryarchaeota.</title>
        <authorList>
            <person name="Deschamps P."/>
            <person name="Zivanovic Y."/>
            <person name="Moreira D."/>
            <person name="Rodriguez-Valera F."/>
            <person name="Lopez-Garcia P."/>
        </authorList>
    </citation>
    <scope>NUCLEOTIDE SEQUENCE</scope>
</reference>
<protein>
    <submittedName>
        <fullName evidence="3">Xylose isomerase-like TIM barrel domain-containing protein (Nfo)</fullName>
        <ecNumber evidence="3">3.1.21.2</ecNumber>
    </submittedName>
</protein>
<organism evidence="3">
    <name type="scientific">uncultured marine group II/III euryarchaeote SAT1000_50_G04</name>
    <dbReference type="NCBI Taxonomy" id="1456586"/>
    <lineage>
        <taxon>Archaea</taxon>
        <taxon>Methanobacteriati</taxon>
        <taxon>Methanobacteriota</taxon>
        <taxon>environmental samples</taxon>
    </lineage>
</organism>
<dbReference type="GO" id="GO:0003677">
    <property type="term" value="F:DNA binding"/>
    <property type="evidence" value="ECO:0007669"/>
    <property type="project" value="InterPro"/>
</dbReference>
<feature type="compositionally biased region" description="Acidic residues" evidence="1">
    <location>
        <begin position="396"/>
        <end position="407"/>
    </location>
</feature>
<dbReference type="EMBL" id="KF901288">
    <property type="protein sequence ID" value="AIF25372.1"/>
    <property type="molecule type" value="Genomic_DNA"/>
</dbReference>
<dbReference type="GO" id="GO:0008833">
    <property type="term" value="F:deoxyribonuclease IV (phage-T4-induced) activity"/>
    <property type="evidence" value="ECO:0007669"/>
    <property type="project" value="UniProtKB-EC"/>
</dbReference>
<dbReference type="GO" id="GO:0008270">
    <property type="term" value="F:zinc ion binding"/>
    <property type="evidence" value="ECO:0007669"/>
    <property type="project" value="InterPro"/>
</dbReference>
<gene>
    <name evidence="3" type="primary">nfo</name>
</gene>
<proteinExistence type="predicted"/>
<dbReference type="InterPro" id="IPR036237">
    <property type="entry name" value="Xyl_isomerase-like_sf"/>
</dbReference>
<evidence type="ECO:0000259" key="2">
    <source>
        <dbReference type="Pfam" id="PF01261"/>
    </source>
</evidence>
<accession>A0A075IEJ3</accession>
<sequence>MPLRLGPAGVPLSCKGRTIVEGMDDITVLGLETMEIQTVRQVQPHHFDQYWQAGILSHKADFEMNVHGPYYGEILGNRRERNRTLSKMESSMQVGKIINARHMVCHVGPYCDYEPGTEANEQVANVMAGVVDRVRSIWGVEEEEEDYSAFPWVHEAEPTLVGIETSGQQELWGTVEEVLEVVNHVEGTVPVLNMAHIHARGHGRMKTSEDYAELFDQVRETYGGKTFYCHFAGVEHRMGNAQHYTQIKKSDLKFEPFAEYLAEEGDWMDITIISDSPLLEHDAMYMVQHYDKARQRLLEIRARDDRRMKLAAEAGIDVEELARREKEQAEARKQALLTDKEKRAAAKVAREAKAAEAAEAAKKAKAEAAKKPKTVLVPKKAKKGKKDDGKMMSIEGGDDDKDFEDLF</sequence>
<keyword evidence="3" id="KW-0378">Hydrolase</keyword>
<dbReference type="GO" id="GO:0016853">
    <property type="term" value="F:isomerase activity"/>
    <property type="evidence" value="ECO:0007669"/>
    <property type="project" value="UniProtKB-KW"/>
</dbReference>
<dbReference type="Gene3D" id="3.20.20.150">
    <property type="entry name" value="Divalent-metal-dependent TIM barrel enzymes"/>
    <property type="match status" value="1"/>
</dbReference>
<feature type="domain" description="Xylose isomerase-like TIM barrel" evidence="2">
    <location>
        <begin position="29"/>
        <end position="271"/>
    </location>
</feature>
<feature type="region of interest" description="Disordered" evidence="1">
    <location>
        <begin position="361"/>
        <end position="407"/>
    </location>
</feature>
<feature type="compositionally biased region" description="Basic and acidic residues" evidence="1">
    <location>
        <begin position="361"/>
        <end position="370"/>
    </location>
</feature>
<keyword evidence="3" id="KW-0413">Isomerase</keyword>
<dbReference type="InterPro" id="IPR013022">
    <property type="entry name" value="Xyl_isomerase-like_TIM-brl"/>
</dbReference>
<dbReference type="AlphaFoldDB" id="A0A075IEJ3"/>
<name>A0A075IEJ3_9EURY</name>
<dbReference type="GO" id="GO:0006281">
    <property type="term" value="P:DNA repair"/>
    <property type="evidence" value="ECO:0007669"/>
    <property type="project" value="InterPro"/>
</dbReference>